<dbReference type="Proteomes" id="UP000828048">
    <property type="component" value="Chromosome 12"/>
</dbReference>
<organism evidence="1 2">
    <name type="scientific">Vaccinium darrowii</name>
    <dbReference type="NCBI Taxonomy" id="229202"/>
    <lineage>
        <taxon>Eukaryota</taxon>
        <taxon>Viridiplantae</taxon>
        <taxon>Streptophyta</taxon>
        <taxon>Embryophyta</taxon>
        <taxon>Tracheophyta</taxon>
        <taxon>Spermatophyta</taxon>
        <taxon>Magnoliopsida</taxon>
        <taxon>eudicotyledons</taxon>
        <taxon>Gunneridae</taxon>
        <taxon>Pentapetalae</taxon>
        <taxon>asterids</taxon>
        <taxon>Ericales</taxon>
        <taxon>Ericaceae</taxon>
        <taxon>Vaccinioideae</taxon>
        <taxon>Vaccinieae</taxon>
        <taxon>Vaccinium</taxon>
    </lineage>
</organism>
<evidence type="ECO:0000313" key="1">
    <source>
        <dbReference type="EMBL" id="KAH7863932.1"/>
    </source>
</evidence>
<dbReference type="EMBL" id="CM037162">
    <property type="protein sequence ID" value="KAH7863932.1"/>
    <property type="molecule type" value="Genomic_DNA"/>
</dbReference>
<protein>
    <submittedName>
        <fullName evidence="1">Uncharacterized protein</fullName>
    </submittedName>
</protein>
<comment type="caution">
    <text evidence="1">The sequence shown here is derived from an EMBL/GenBank/DDBJ whole genome shotgun (WGS) entry which is preliminary data.</text>
</comment>
<name>A0ACB7ZED0_9ERIC</name>
<proteinExistence type="predicted"/>
<gene>
    <name evidence="1" type="ORF">Vadar_023724</name>
</gene>
<keyword evidence="2" id="KW-1185">Reference proteome</keyword>
<accession>A0ACB7ZED0</accession>
<evidence type="ECO:0000313" key="2">
    <source>
        <dbReference type="Proteomes" id="UP000828048"/>
    </source>
</evidence>
<reference evidence="1 2" key="1">
    <citation type="journal article" date="2021" name="Hortic Res">
        <title>High-quality reference genome and annotation aids understanding of berry development for evergreen blueberry (Vaccinium darrowii).</title>
        <authorList>
            <person name="Yu J."/>
            <person name="Hulse-Kemp A.M."/>
            <person name="Babiker E."/>
            <person name="Staton M."/>
        </authorList>
    </citation>
    <scope>NUCLEOTIDE SEQUENCE [LARGE SCALE GENOMIC DNA]</scope>
    <source>
        <strain evidence="2">cv. NJ 8807/NJ 8810</strain>
        <tissue evidence="1">Young leaf</tissue>
    </source>
</reference>
<sequence>MDCLVLLEATGTLLACLLLYYLWKLKTSPNTKAPEPGGAWPIIGHLHLLGGKTPVFRTLAAMADKHGPIFTMRIGMRQALVVSSKETIMECFTTNDCAFLTRPKSAAMKYMGYDGAMSALGPHGRYWRELRKVMTLELLSNRRLELMKHVRVSEVGLCINYLYSLCVKQLNGVSERLDTCYEPGVTKVDMTQWFLLVTMNLMIRAIAGRRYSLGEDEKESEARLFARAMDQFMFLTGSFEFSDVIPFIEWMDLQGHVRLMKQNAKVLDDFMSRWLEEHVESRKNGQVIKEQDFMDVLLSLFPEDGMEYGHKNKNIIKGTALSLIMGGSDTTAAAMTWALSLLLNHKKSLKLVQQELDTHVGRDRWVEESDIKDLIYLQAFVKETLRLYPSGPLSIPREAMEDCHVSGYFVPKGTRLIVNIWKLHRDPRVWTDPCEFRPERFLDRNAKDGERGREFEFEYLPFSSRRRSCPGARAAYQMMHLTLARLLQGFDVATPTNEAVDMNEGLGLALPKATPLEMRLECLLTEEELASGGAIGGSGPRSCSWALCWRRWLLVGLGLQGQWMFGWDGGWVLVWPCGGGVLTATVATRRIWDGLVAMWWWCFSSGGDNKADLGQQGVSGAIAGL</sequence>